<dbReference type="EMBL" id="VFQF01000001">
    <property type="protein sequence ID" value="TQN48608.1"/>
    <property type="molecule type" value="Genomic_DNA"/>
</dbReference>
<dbReference type="Proteomes" id="UP000320085">
    <property type="component" value="Unassembled WGS sequence"/>
</dbReference>
<evidence type="ECO:0000313" key="2">
    <source>
        <dbReference type="Proteomes" id="UP000320085"/>
    </source>
</evidence>
<dbReference type="AlphaFoldDB" id="A0A543PWZ7"/>
<reference evidence="1 2" key="1">
    <citation type="submission" date="2019-06" db="EMBL/GenBank/DDBJ databases">
        <title>Sequencing the genomes of 1000 actinobacteria strains.</title>
        <authorList>
            <person name="Klenk H.-P."/>
        </authorList>
    </citation>
    <scope>NUCLEOTIDE SEQUENCE [LARGE SCALE GENOMIC DNA]</scope>
    <source>
        <strain evidence="1 2">DSM 21776</strain>
    </source>
</reference>
<proteinExistence type="predicted"/>
<protein>
    <submittedName>
        <fullName evidence="1">DUF2971 family protein</fullName>
    </submittedName>
</protein>
<dbReference type="InterPro" id="IPR021352">
    <property type="entry name" value="DUF2971"/>
</dbReference>
<sequence>MRAFELCRAWRASRGLPQLRALWSDEGRARACTVGRVQGRVIWATDAEYLNDSQELRYARDHLAKEFRSASERLAGRAKEPHTEDPDTSSAAILSAALTALEGGDEVAPSSAVHVFVACFCEDGDLLSQWRGYAAGAGYAVGLDTDALETAVLGPMPHQELPVRLVGLRRVSYGDDLLRPRVDALVARVIEQPSAHPYVMGDHLARGEILPMLAEFKHPAFAEEQEWRLIATDQYGEPVNFRPGPLGPTPYVEFDFGSALVEVKVGPGPHQELRQRAVQRLVPCGVAVTLSDAPFRG</sequence>
<evidence type="ECO:0000313" key="1">
    <source>
        <dbReference type="EMBL" id="TQN48608.1"/>
    </source>
</evidence>
<organism evidence="1 2">
    <name type="scientific">Humibacillus xanthopallidus</name>
    <dbReference type="NCBI Taxonomy" id="412689"/>
    <lineage>
        <taxon>Bacteria</taxon>
        <taxon>Bacillati</taxon>
        <taxon>Actinomycetota</taxon>
        <taxon>Actinomycetes</taxon>
        <taxon>Micrococcales</taxon>
        <taxon>Intrasporangiaceae</taxon>
        <taxon>Humibacillus</taxon>
    </lineage>
</organism>
<gene>
    <name evidence="1" type="ORF">FHX52_1749</name>
</gene>
<dbReference type="Pfam" id="PF11185">
    <property type="entry name" value="DUF2971"/>
    <property type="match status" value="1"/>
</dbReference>
<comment type="caution">
    <text evidence="1">The sequence shown here is derived from an EMBL/GenBank/DDBJ whole genome shotgun (WGS) entry which is preliminary data.</text>
</comment>
<name>A0A543PWZ7_9MICO</name>
<accession>A0A543PWZ7</accession>